<comment type="caution">
    <text evidence="2">The sequence shown here is derived from an EMBL/GenBank/DDBJ whole genome shotgun (WGS) entry which is preliminary data.</text>
</comment>
<feature type="non-terminal residue" evidence="2">
    <location>
        <position position="62"/>
    </location>
</feature>
<keyword evidence="2" id="KW-0378">Hydrolase</keyword>
<proteinExistence type="inferred from homology"/>
<sequence length="62" mass="6895">MIHVATYPIRTFGDPVLRQVTSDIDNIDESVLRLVEDMIETMHEAPGVGLAATQVGVQKRLF</sequence>
<reference evidence="2" key="2">
    <citation type="journal article" date="2014" name="ISME J.">
        <title>Microbial stratification in low pH oxic and suboxic macroscopic growths along an acid mine drainage.</title>
        <authorList>
            <person name="Mendez-Garcia C."/>
            <person name="Mesa V."/>
            <person name="Sprenger R.R."/>
            <person name="Richter M."/>
            <person name="Diez M.S."/>
            <person name="Solano J."/>
            <person name="Bargiela R."/>
            <person name="Golyshina O.V."/>
            <person name="Manteca A."/>
            <person name="Ramos J.L."/>
            <person name="Gallego J.R."/>
            <person name="Llorente I."/>
            <person name="Martins Dos Santos V.A."/>
            <person name="Jensen O.N."/>
            <person name="Pelaez A.I."/>
            <person name="Sanchez J."/>
            <person name="Ferrer M."/>
        </authorList>
    </citation>
    <scope>NUCLEOTIDE SEQUENCE</scope>
</reference>
<accession>T0YYN2</accession>
<name>T0YYN2_9ZZZZ</name>
<dbReference type="Pfam" id="PF01327">
    <property type="entry name" value="Pep_deformylase"/>
    <property type="match status" value="1"/>
</dbReference>
<gene>
    <name evidence="2" type="ORF">B2A_11593</name>
</gene>
<organism evidence="2">
    <name type="scientific">mine drainage metagenome</name>
    <dbReference type="NCBI Taxonomy" id="410659"/>
    <lineage>
        <taxon>unclassified sequences</taxon>
        <taxon>metagenomes</taxon>
        <taxon>ecological metagenomes</taxon>
    </lineage>
</organism>
<dbReference type="SUPFAM" id="SSF56420">
    <property type="entry name" value="Peptide deformylase"/>
    <property type="match status" value="1"/>
</dbReference>
<dbReference type="AlphaFoldDB" id="T0YYN2"/>
<protein>
    <submittedName>
        <fullName evidence="2">Formylmethionine deformylase</fullName>
        <ecNumber evidence="2">3.5.1.88</ecNumber>
    </submittedName>
</protein>
<comment type="similarity">
    <text evidence="1">Belongs to the polypeptide deformylase family.</text>
</comment>
<dbReference type="Gene3D" id="3.90.45.10">
    <property type="entry name" value="Peptide deformylase"/>
    <property type="match status" value="1"/>
</dbReference>
<evidence type="ECO:0000313" key="2">
    <source>
        <dbReference type="EMBL" id="EQD38148.1"/>
    </source>
</evidence>
<reference evidence="2" key="1">
    <citation type="submission" date="2013-08" db="EMBL/GenBank/DDBJ databases">
        <authorList>
            <person name="Mendez C."/>
            <person name="Richter M."/>
            <person name="Ferrer M."/>
            <person name="Sanchez J."/>
        </authorList>
    </citation>
    <scope>NUCLEOTIDE SEQUENCE</scope>
</reference>
<dbReference type="InterPro" id="IPR036821">
    <property type="entry name" value="Peptide_deformylase_sf"/>
</dbReference>
<dbReference type="GO" id="GO:0042586">
    <property type="term" value="F:peptide deformylase activity"/>
    <property type="evidence" value="ECO:0007669"/>
    <property type="project" value="UniProtKB-EC"/>
</dbReference>
<dbReference type="PANTHER" id="PTHR10458:SF22">
    <property type="entry name" value="PEPTIDE DEFORMYLASE"/>
    <property type="match status" value="1"/>
</dbReference>
<dbReference type="EMBL" id="AUZZ01008371">
    <property type="protein sequence ID" value="EQD38148.1"/>
    <property type="molecule type" value="Genomic_DNA"/>
</dbReference>
<dbReference type="EC" id="3.5.1.88" evidence="2"/>
<dbReference type="InterPro" id="IPR023635">
    <property type="entry name" value="Peptide_deformylase"/>
</dbReference>
<evidence type="ECO:0000256" key="1">
    <source>
        <dbReference type="ARBA" id="ARBA00010759"/>
    </source>
</evidence>
<dbReference type="PANTHER" id="PTHR10458">
    <property type="entry name" value="PEPTIDE DEFORMYLASE"/>
    <property type="match status" value="1"/>
</dbReference>